<proteinExistence type="predicted"/>
<dbReference type="EMBL" id="PQXM01000269">
    <property type="protein sequence ID" value="TGO74577.1"/>
    <property type="molecule type" value="Genomic_DNA"/>
</dbReference>
<dbReference type="AlphaFoldDB" id="A0A4Z1K043"/>
<dbReference type="Proteomes" id="UP000297229">
    <property type="component" value="Unassembled WGS sequence"/>
</dbReference>
<reference evidence="2 3" key="1">
    <citation type="submission" date="2017-12" db="EMBL/GenBank/DDBJ databases">
        <title>Comparative genomics of Botrytis spp.</title>
        <authorList>
            <person name="Valero-Jimenez C.A."/>
            <person name="Tapia P."/>
            <person name="Veloso J."/>
            <person name="Silva-Moreno E."/>
            <person name="Staats M."/>
            <person name="Valdes J.H."/>
            <person name="Van Kan J.A.L."/>
        </authorList>
    </citation>
    <scope>NUCLEOTIDE SEQUENCE [LARGE SCALE GENOMIC DNA]</scope>
    <source>
        <strain evidence="2 3">Be9601</strain>
    </source>
</reference>
<evidence type="ECO:0000313" key="3">
    <source>
        <dbReference type="Proteomes" id="UP000297229"/>
    </source>
</evidence>
<keyword evidence="3" id="KW-1185">Reference proteome</keyword>
<organism evidence="2 3">
    <name type="scientific">Botrytis elliptica</name>
    <dbReference type="NCBI Taxonomy" id="278938"/>
    <lineage>
        <taxon>Eukaryota</taxon>
        <taxon>Fungi</taxon>
        <taxon>Dikarya</taxon>
        <taxon>Ascomycota</taxon>
        <taxon>Pezizomycotina</taxon>
        <taxon>Leotiomycetes</taxon>
        <taxon>Helotiales</taxon>
        <taxon>Sclerotiniaceae</taxon>
        <taxon>Botrytis</taxon>
    </lineage>
</organism>
<evidence type="ECO:0000256" key="1">
    <source>
        <dbReference type="SAM" id="MobiDB-lite"/>
    </source>
</evidence>
<protein>
    <submittedName>
        <fullName evidence="2">Uncharacterized protein</fullName>
    </submittedName>
</protein>
<feature type="region of interest" description="Disordered" evidence="1">
    <location>
        <begin position="1"/>
        <end position="106"/>
    </location>
</feature>
<sequence length="119" mass="13227">MSHKARVSKFTEVDIDGPIKPPPRYVMGPHPPVEHKIKRKPLRAPGEHMIKRKPLRAPGEHMIKRKSVGSPVVHKIKRKPARAPGEHKIKRKPVALPVPPPEKAPVQVGDGSYCGCVIM</sequence>
<evidence type="ECO:0000313" key="2">
    <source>
        <dbReference type="EMBL" id="TGO74577.1"/>
    </source>
</evidence>
<accession>A0A4Z1K043</accession>
<gene>
    <name evidence="2" type="ORF">BELL_0270g00010</name>
</gene>
<name>A0A4Z1K043_9HELO</name>
<comment type="caution">
    <text evidence="2">The sequence shown here is derived from an EMBL/GenBank/DDBJ whole genome shotgun (WGS) entry which is preliminary data.</text>
</comment>